<dbReference type="GO" id="GO:0004038">
    <property type="term" value="F:allantoinase activity"/>
    <property type="evidence" value="ECO:0007669"/>
    <property type="project" value="TreeGrafter"/>
</dbReference>
<proteinExistence type="predicted"/>
<accession>A0A2T4DW19</accession>
<dbReference type="Proteomes" id="UP000240608">
    <property type="component" value="Unassembled WGS sequence"/>
</dbReference>
<dbReference type="GO" id="GO:0046872">
    <property type="term" value="F:metal ion binding"/>
    <property type="evidence" value="ECO:0007669"/>
    <property type="project" value="InterPro"/>
</dbReference>
<evidence type="ECO:0000259" key="2">
    <source>
        <dbReference type="Pfam" id="PF12890"/>
    </source>
</evidence>
<evidence type="ECO:0000313" key="4">
    <source>
        <dbReference type="Proteomes" id="UP000240608"/>
    </source>
</evidence>
<dbReference type="InterPro" id="IPR011059">
    <property type="entry name" value="Metal-dep_hydrolase_composite"/>
</dbReference>
<dbReference type="GO" id="GO:0006221">
    <property type="term" value="P:pyrimidine nucleotide biosynthetic process"/>
    <property type="evidence" value="ECO:0007669"/>
    <property type="project" value="UniProtKB-KW"/>
</dbReference>
<dbReference type="Gene3D" id="3.20.20.140">
    <property type="entry name" value="Metal-dependent hydrolases"/>
    <property type="match status" value="1"/>
</dbReference>
<dbReference type="AlphaFoldDB" id="A0A2T4DW19"/>
<keyword evidence="1" id="KW-0665">Pyrimidine biosynthesis</keyword>
<protein>
    <submittedName>
        <fullName evidence="3">Dihydroorotase</fullName>
    </submittedName>
</protein>
<dbReference type="PANTHER" id="PTHR43668">
    <property type="entry name" value="ALLANTOINASE"/>
    <property type="match status" value="1"/>
</dbReference>
<sequence length="429" mass="47566">MRTYIKDVKIIAPGSSLHQQKVNLLVDNGKISEINPDTVGNVEITIDQPGLLASASWFDMRTFSGEPGEEFREDLESLANVLMAGGFGGALLMPNTKPVLQYRSDFSSIFAKNNGKATTIYPASAVTINCDGENLNEMLDAHHAGAIAFTDGLQPLWNSDILVKSLQYLQKFNGLLINFPQDKNLAMFGQMNEGVVSTGLGLKGIPHLAEELMIQRDLELLKYAEGKLHFSGLSSAKSVQLIREAKKAGLNVTCDVTIHHLILDDSKLETFDANYKVSPPLRTKKDIEALIEGVNDGTIDVIVSAHLPYDQDHKQLEFDLASFGIMGSQILFSLYAKFLRDKIELETFIRCISHNPKAILNLPQFDFEVNQPAEITLFSMESEWIFDNSTNQSKSDNSPFYNSSFSARPLAVFNKSEAYFNPSITQNKS</sequence>
<dbReference type="PANTHER" id="PTHR43668:SF2">
    <property type="entry name" value="ALLANTOINASE"/>
    <property type="match status" value="1"/>
</dbReference>
<dbReference type="InterPro" id="IPR004722">
    <property type="entry name" value="DHOase"/>
</dbReference>
<dbReference type="GO" id="GO:0005737">
    <property type="term" value="C:cytoplasm"/>
    <property type="evidence" value="ECO:0007669"/>
    <property type="project" value="TreeGrafter"/>
</dbReference>
<evidence type="ECO:0000313" key="3">
    <source>
        <dbReference type="EMBL" id="PTB97908.1"/>
    </source>
</evidence>
<gene>
    <name evidence="3" type="ORF">C9994_00860</name>
</gene>
<dbReference type="NCBIfam" id="TIGR00857">
    <property type="entry name" value="pyrC_multi"/>
    <property type="match status" value="1"/>
</dbReference>
<dbReference type="SUPFAM" id="SSF51556">
    <property type="entry name" value="Metallo-dependent hydrolases"/>
    <property type="match status" value="1"/>
</dbReference>
<dbReference type="Gene3D" id="2.30.40.10">
    <property type="entry name" value="Urease, subunit C, domain 1"/>
    <property type="match status" value="1"/>
</dbReference>
<dbReference type="InterPro" id="IPR024403">
    <property type="entry name" value="DHOase_cat"/>
</dbReference>
<dbReference type="InterPro" id="IPR050138">
    <property type="entry name" value="DHOase/Allantoinase_Hydrolase"/>
</dbReference>
<comment type="caution">
    <text evidence="3">The sequence shown here is derived from an EMBL/GenBank/DDBJ whole genome shotgun (WGS) entry which is preliminary data.</text>
</comment>
<dbReference type="InterPro" id="IPR032466">
    <property type="entry name" value="Metal_Hydrolase"/>
</dbReference>
<dbReference type="GO" id="GO:0006145">
    <property type="term" value="P:purine nucleobase catabolic process"/>
    <property type="evidence" value="ECO:0007669"/>
    <property type="project" value="TreeGrafter"/>
</dbReference>
<organism evidence="3 4">
    <name type="scientific">Marivirga lumbricoides</name>
    <dbReference type="NCBI Taxonomy" id="1046115"/>
    <lineage>
        <taxon>Bacteria</taxon>
        <taxon>Pseudomonadati</taxon>
        <taxon>Bacteroidota</taxon>
        <taxon>Cytophagia</taxon>
        <taxon>Cytophagales</taxon>
        <taxon>Marivirgaceae</taxon>
        <taxon>Marivirga</taxon>
    </lineage>
</organism>
<dbReference type="Pfam" id="PF12890">
    <property type="entry name" value="DHOase"/>
    <property type="match status" value="1"/>
</dbReference>
<dbReference type="GO" id="GO:0004151">
    <property type="term" value="F:dihydroorotase activity"/>
    <property type="evidence" value="ECO:0007669"/>
    <property type="project" value="InterPro"/>
</dbReference>
<name>A0A2T4DW19_9BACT</name>
<reference evidence="3 4" key="1">
    <citation type="submission" date="2018-03" db="EMBL/GenBank/DDBJ databases">
        <title>Cross-interface Injection: A General Nanoliter Liquid Handling Method Applied to Single Cells Genome Amplification Automated Nanoliter Liquid Handling Applied to Single Cell Multiple Displacement Amplification.</title>
        <authorList>
            <person name="Yun J."/>
            <person name="Xu P."/>
            <person name="Xu J."/>
            <person name="Dai X."/>
            <person name="Wang Y."/>
            <person name="Zheng X."/>
            <person name="Cao C."/>
            <person name="Yi Q."/>
            <person name="Zhu Y."/>
            <person name="Wang L."/>
            <person name="Dong Z."/>
            <person name="Huang Y."/>
            <person name="Huang L."/>
            <person name="Du W."/>
        </authorList>
    </citation>
    <scope>NUCLEOTIDE SEQUENCE [LARGE SCALE GENOMIC DNA]</scope>
    <source>
        <strain evidence="3 4">Z-D1-2</strain>
    </source>
</reference>
<dbReference type="SUPFAM" id="SSF51338">
    <property type="entry name" value="Composite domain of metallo-dependent hydrolases"/>
    <property type="match status" value="1"/>
</dbReference>
<feature type="domain" description="Dihydroorotase catalytic" evidence="2">
    <location>
        <begin position="66"/>
        <end position="235"/>
    </location>
</feature>
<dbReference type="CDD" id="cd01317">
    <property type="entry name" value="DHOase_IIa"/>
    <property type="match status" value="1"/>
</dbReference>
<dbReference type="EMBL" id="PYVU01000003">
    <property type="protein sequence ID" value="PTB97908.1"/>
    <property type="molecule type" value="Genomic_DNA"/>
</dbReference>
<evidence type="ECO:0000256" key="1">
    <source>
        <dbReference type="ARBA" id="ARBA00022975"/>
    </source>
</evidence>